<accession>A0A378JKU9</accession>
<dbReference type="Proteomes" id="UP000254794">
    <property type="component" value="Unassembled WGS sequence"/>
</dbReference>
<organism evidence="1 2">
    <name type="scientific">Legionella busanensis</name>
    <dbReference type="NCBI Taxonomy" id="190655"/>
    <lineage>
        <taxon>Bacteria</taxon>
        <taxon>Pseudomonadati</taxon>
        <taxon>Pseudomonadota</taxon>
        <taxon>Gammaproteobacteria</taxon>
        <taxon>Legionellales</taxon>
        <taxon>Legionellaceae</taxon>
        <taxon>Legionella</taxon>
    </lineage>
</organism>
<keyword evidence="2" id="KW-1185">Reference proteome</keyword>
<sequence>MTLPVLAMSFKDAQLLRKDYLLYQAWSVSRNYYFGTTVKQDRVYALAWHHIYTSLLPKTYPQKENLLNFYRNGLGAKELQRASEIAGNLIKKYNLNPPLSEIELAQTYQLREENNHWSSLELILPSREDGSHFKQWILWLAHYYDQSTAEQLDKYAYRLFINHQLPMVYGQLNVKGPELPQMAATDVKIFPHGFFVGHPSKQELKFSLSGYQTARIKLNNKLVQPIPMINLEQLPHNKQTGIIGRVSPWSGLTTGNIILIAETALANHQDEPWLQPHVPLTITENGEFYATGLVAGRYLLYINTAGLSTKIKVTLKEGETRGLSLIKLKKAS</sequence>
<evidence type="ECO:0000313" key="1">
    <source>
        <dbReference type="EMBL" id="STX51865.1"/>
    </source>
</evidence>
<evidence type="ECO:0000313" key="2">
    <source>
        <dbReference type="Proteomes" id="UP000254794"/>
    </source>
</evidence>
<protein>
    <submittedName>
        <fullName evidence="1">Uncharacterized protein</fullName>
    </submittedName>
</protein>
<gene>
    <name evidence="1" type="ORF">NCTC13316_01964</name>
</gene>
<proteinExistence type="predicted"/>
<dbReference type="AlphaFoldDB" id="A0A378JKU9"/>
<name>A0A378JKU9_9GAMM</name>
<dbReference type="EMBL" id="UGOD01000001">
    <property type="protein sequence ID" value="STX51865.1"/>
    <property type="molecule type" value="Genomic_DNA"/>
</dbReference>
<reference evidence="1 2" key="1">
    <citation type="submission" date="2018-06" db="EMBL/GenBank/DDBJ databases">
        <authorList>
            <consortium name="Pathogen Informatics"/>
            <person name="Doyle S."/>
        </authorList>
    </citation>
    <scope>NUCLEOTIDE SEQUENCE [LARGE SCALE GENOMIC DNA]</scope>
    <source>
        <strain evidence="1 2">NCTC13316</strain>
    </source>
</reference>